<proteinExistence type="predicted"/>
<dbReference type="STRING" id="408074.SAMN05660909_02599"/>
<protein>
    <submittedName>
        <fullName evidence="2">RHS repeat-associated core domain-containing protein</fullName>
    </submittedName>
</protein>
<dbReference type="AlphaFoldDB" id="A0A1H4CF85"/>
<evidence type="ECO:0000256" key="1">
    <source>
        <dbReference type="SAM" id="MobiDB-lite"/>
    </source>
</evidence>
<name>A0A1H4CF85_9BACT</name>
<feature type="region of interest" description="Disordered" evidence="1">
    <location>
        <begin position="196"/>
        <end position="230"/>
    </location>
</feature>
<reference evidence="3" key="1">
    <citation type="submission" date="2016-10" db="EMBL/GenBank/DDBJ databases">
        <authorList>
            <person name="Varghese N."/>
            <person name="Submissions S."/>
        </authorList>
    </citation>
    <scope>NUCLEOTIDE SEQUENCE [LARGE SCALE GENOMIC DNA]</scope>
    <source>
        <strain evidence="3">DSM 23920</strain>
    </source>
</reference>
<keyword evidence="3" id="KW-1185">Reference proteome</keyword>
<evidence type="ECO:0000313" key="3">
    <source>
        <dbReference type="Proteomes" id="UP000199656"/>
    </source>
</evidence>
<dbReference type="Proteomes" id="UP000199656">
    <property type="component" value="Unassembled WGS sequence"/>
</dbReference>
<gene>
    <name evidence="2" type="ORF">SAMN05660909_02599</name>
</gene>
<dbReference type="Gene3D" id="2.180.10.10">
    <property type="entry name" value="RHS repeat-associated core"/>
    <property type="match status" value="1"/>
</dbReference>
<sequence length="244" mass="25891">MYDTQVGRWHTVDSLSEKYEQYSPYVYVLNNPIRKYDVKGLYYWDAVLRGTYMILGGGLGIAGGAAAAATPTGVGQVFGAVAIPTGATSVGLGFAKIMVGLQPNDGHKADNIPGGISETLGMGIDYMSGNKAATARNAGQVVYGLVGLITGGLPKTQADVASFIGNNTYMGFDFYNAGKENQLQPMNDFAKAVQAVGQPKTDSETPKTNNGNLNNKVDKPTPFAPQTQKSLKPKVNFFDNTFGI</sequence>
<dbReference type="EMBL" id="FNRL01000010">
    <property type="protein sequence ID" value="SEA58983.1"/>
    <property type="molecule type" value="Genomic_DNA"/>
</dbReference>
<evidence type="ECO:0000313" key="2">
    <source>
        <dbReference type="EMBL" id="SEA58983.1"/>
    </source>
</evidence>
<feature type="compositionally biased region" description="Polar residues" evidence="1">
    <location>
        <begin position="206"/>
        <end position="215"/>
    </location>
</feature>
<accession>A0A1H4CF85</accession>
<organism evidence="2 3">
    <name type="scientific">Chitinophaga terrae</name>
    <name type="common">ex Kim and Jung 2007</name>
    <dbReference type="NCBI Taxonomy" id="408074"/>
    <lineage>
        <taxon>Bacteria</taxon>
        <taxon>Pseudomonadati</taxon>
        <taxon>Bacteroidota</taxon>
        <taxon>Chitinophagia</taxon>
        <taxon>Chitinophagales</taxon>
        <taxon>Chitinophagaceae</taxon>
        <taxon>Chitinophaga</taxon>
    </lineage>
</organism>